<dbReference type="InterPro" id="IPR019095">
    <property type="entry name" value="Mediator_Med18"/>
</dbReference>
<comment type="function">
    <text evidence="8">Component of the Mediator complex, a coactivator involved in the regulated transcription of nearly all RNA polymerase II-dependent genes. Mediator functions as a bridge to convey information from gene-specific regulatory proteins to the basal RNA polymerase II transcription machinery. Mediator is recruited to promoters by direct interactions with regulatory proteins and serves as a scaffold for the assembly of a functional preinitiation complex with RNA polymerase II and the general transcription factors.</text>
</comment>
<dbReference type="Pfam" id="PF09637">
    <property type="entry name" value="Med18"/>
    <property type="match status" value="1"/>
</dbReference>
<evidence type="ECO:0000256" key="8">
    <source>
        <dbReference type="RuleBase" id="RU364150"/>
    </source>
</evidence>
<organism evidence="9 10">
    <name type="scientific">Blumeria hordei</name>
    <name type="common">Barley powdery mildew</name>
    <name type="synonym">Blumeria graminis f. sp. hordei</name>
    <dbReference type="NCBI Taxonomy" id="2867405"/>
    <lineage>
        <taxon>Eukaryota</taxon>
        <taxon>Fungi</taxon>
        <taxon>Dikarya</taxon>
        <taxon>Ascomycota</taxon>
        <taxon>Pezizomycotina</taxon>
        <taxon>Leotiomycetes</taxon>
        <taxon>Erysiphales</taxon>
        <taxon>Erysiphaceae</taxon>
        <taxon>Blumeria</taxon>
    </lineage>
</organism>
<dbReference type="PANTHER" id="PTHR13321:SF2">
    <property type="entry name" value="MEDIATOR OF RNA POLYMERASE II TRANSCRIPTION SUBUNIT 18"/>
    <property type="match status" value="1"/>
</dbReference>
<keyword evidence="5 8" id="KW-0804">Transcription</keyword>
<dbReference type="Gene3D" id="2.40.320.10">
    <property type="entry name" value="Hypothetical Protein Pfu-838710-001"/>
    <property type="match status" value="1"/>
</dbReference>
<evidence type="ECO:0000256" key="5">
    <source>
        <dbReference type="ARBA" id="ARBA00023163"/>
    </source>
</evidence>
<evidence type="ECO:0000313" key="10">
    <source>
        <dbReference type="Proteomes" id="UP000275772"/>
    </source>
</evidence>
<reference evidence="9 10" key="1">
    <citation type="submission" date="2017-11" db="EMBL/GenBank/DDBJ databases">
        <authorList>
            <person name="Kracher B."/>
        </authorList>
    </citation>
    <scope>NUCLEOTIDE SEQUENCE [LARGE SCALE GENOMIC DNA]</scope>
    <source>
        <strain evidence="9 10">RACE1</strain>
    </source>
</reference>
<keyword evidence="8" id="KW-0010">Activator</keyword>
<keyword evidence="4 8" id="KW-0805">Transcription regulation</keyword>
<proteinExistence type="inferred from homology"/>
<evidence type="ECO:0000256" key="6">
    <source>
        <dbReference type="ARBA" id="ARBA00023242"/>
    </source>
</evidence>
<dbReference type="VEuPathDB" id="FungiDB:BLGHR1_14056"/>
<evidence type="ECO:0000256" key="4">
    <source>
        <dbReference type="ARBA" id="ARBA00023015"/>
    </source>
</evidence>
<dbReference type="GO" id="GO:0003712">
    <property type="term" value="F:transcription coregulator activity"/>
    <property type="evidence" value="ECO:0007669"/>
    <property type="project" value="InterPro"/>
</dbReference>
<dbReference type="GO" id="GO:0070847">
    <property type="term" value="C:core mediator complex"/>
    <property type="evidence" value="ECO:0007669"/>
    <property type="project" value="TreeGrafter"/>
</dbReference>
<evidence type="ECO:0000313" key="9">
    <source>
        <dbReference type="EMBL" id="SZF03265.1"/>
    </source>
</evidence>
<dbReference type="GO" id="GO:0016592">
    <property type="term" value="C:mediator complex"/>
    <property type="evidence" value="ECO:0007669"/>
    <property type="project" value="InterPro"/>
</dbReference>
<dbReference type="GO" id="GO:0006369">
    <property type="term" value="P:termination of RNA polymerase II transcription"/>
    <property type="evidence" value="ECO:0007669"/>
    <property type="project" value="TreeGrafter"/>
</dbReference>
<sequence>MHEVFLDSIILQEDLEKTVQVLQGYCNMAPANLFRRKTYWQGPKTRNPKGLNLEHDIVKLAAPGKKLLWKSLHEYLSKQSYVLTVTYNIDSETHAAKDGEGDECPINLDQLPGTLRWTDVPEPGVNKLVYSRLFIAIEDETNLCEVLNSSNYRMACEIVEEVQRFVHDHVMFELYRILILPLQNEHSRIKIPPFHDLTLFDSEDKWILRANVVVLDGMDQAQMTEGVKLMAKIKSDFEGFIDFSLRDRLIHDTRIKF</sequence>
<accession>A0A383UUJ8</accession>
<dbReference type="PANTHER" id="PTHR13321">
    <property type="entry name" value="MEDIATOR OF RNA POLYMERASE II TRANSCRIPTION, SUBUNIT 18"/>
    <property type="match status" value="1"/>
</dbReference>
<evidence type="ECO:0000256" key="7">
    <source>
        <dbReference type="ARBA" id="ARBA00032012"/>
    </source>
</evidence>
<dbReference type="GO" id="GO:0006357">
    <property type="term" value="P:regulation of transcription by RNA polymerase II"/>
    <property type="evidence" value="ECO:0007669"/>
    <property type="project" value="InterPro"/>
</dbReference>
<protein>
    <recommendedName>
        <fullName evidence="3 8">Mediator of RNA polymerase II transcription subunit 18</fullName>
    </recommendedName>
    <alternativeName>
        <fullName evidence="7 8">Mediator complex subunit 18</fullName>
    </alternativeName>
</protein>
<evidence type="ECO:0000256" key="3">
    <source>
        <dbReference type="ARBA" id="ARBA00019612"/>
    </source>
</evidence>
<dbReference type="Proteomes" id="UP000275772">
    <property type="component" value="Unassembled WGS sequence"/>
</dbReference>
<evidence type="ECO:0000256" key="2">
    <source>
        <dbReference type="ARBA" id="ARBA00009814"/>
    </source>
</evidence>
<gene>
    <name evidence="8" type="primary">MED18</name>
    <name evidence="9" type="ORF">BLGHR1_14056</name>
</gene>
<keyword evidence="6 8" id="KW-0539">Nucleus</keyword>
<name>A0A383UUJ8_BLUHO</name>
<dbReference type="EMBL" id="UNSH01000049">
    <property type="protein sequence ID" value="SZF03265.1"/>
    <property type="molecule type" value="Genomic_DNA"/>
</dbReference>
<evidence type="ECO:0000256" key="1">
    <source>
        <dbReference type="ARBA" id="ARBA00004123"/>
    </source>
</evidence>
<comment type="subunit">
    <text evidence="8">Component of the Mediator complex.</text>
</comment>
<dbReference type="AlphaFoldDB" id="A0A383UUJ8"/>
<comment type="subcellular location">
    <subcellularLocation>
        <location evidence="1 8">Nucleus</location>
    </subcellularLocation>
</comment>
<comment type="similarity">
    <text evidence="2 8">Belongs to the Mediator complex subunit 18 family.</text>
</comment>